<dbReference type="AlphaFoldDB" id="A0A8J4EC52"/>
<gene>
    <name evidence="2" type="ORF">Voc01_014240</name>
</gene>
<sequence>MGQLPPSVYWRRRAVVAAAVLAVVLFIAFSCSGGEEPGKKPAANPTTTGDPTTASTTPSVPAPITPNASDPTSGLPINPGGGGVTGAGAGETCTDAELSVTAAAENTTVRQGVPVTFYIRIKNVSTRQCSRDLSAQAQELYLEQNQAKQWSSDLCSSSTSSGDVRPMQPNIEHQFNQVWNGQGNAQGCTNRQFLKAGSYQLRARLGNIVSDPVTVTVNA</sequence>
<feature type="compositionally biased region" description="Low complexity" evidence="1">
    <location>
        <begin position="41"/>
        <end position="59"/>
    </location>
</feature>
<evidence type="ECO:0000313" key="2">
    <source>
        <dbReference type="EMBL" id="GIJ66507.1"/>
    </source>
</evidence>
<protein>
    <submittedName>
        <fullName evidence="2">Uncharacterized protein</fullName>
    </submittedName>
</protein>
<keyword evidence="3" id="KW-1185">Reference proteome</keyword>
<feature type="region of interest" description="Disordered" evidence="1">
    <location>
        <begin position="34"/>
        <end position="90"/>
    </location>
</feature>
<name>A0A8J4EC52_9ACTN</name>
<evidence type="ECO:0000313" key="3">
    <source>
        <dbReference type="Proteomes" id="UP000635606"/>
    </source>
</evidence>
<comment type="caution">
    <text evidence="2">The sequence shown here is derived from an EMBL/GenBank/DDBJ whole genome shotgun (WGS) entry which is preliminary data.</text>
</comment>
<reference evidence="2" key="1">
    <citation type="submission" date="2021-01" db="EMBL/GenBank/DDBJ databases">
        <title>Whole genome shotgun sequence of Virgisporangium ochraceum NBRC 16418.</title>
        <authorList>
            <person name="Komaki H."/>
            <person name="Tamura T."/>
        </authorList>
    </citation>
    <scope>NUCLEOTIDE SEQUENCE</scope>
    <source>
        <strain evidence="2">NBRC 16418</strain>
    </source>
</reference>
<dbReference type="Proteomes" id="UP000635606">
    <property type="component" value="Unassembled WGS sequence"/>
</dbReference>
<feature type="compositionally biased region" description="Gly residues" evidence="1">
    <location>
        <begin position="79"/>
        <end position="89"/>
    </location>
</feature>
<dbReference type="EMBL" id="BOPH01000018">
    <property type="protein sequence ID" value="GIJ66507.1"/>
    <property type="molecule type" value="Genomic_DNA"/>
</dbReference>
<evidence type="ECO:0000256" key="1">
    <source>
        <dbReference type="SAM" id="MobiDB-lite"/>
    </source>
</evidence>
<proteinExistence type="predicted"/>
<accession>A0A8J4EC52</accession>
<organism evidence="2 3">
    <name type="scientific">Virgisporangium ochraceum</name>
    <dbReference type="NCBI Taxonomy" id="65505"/>
    <lineage>
        <taxon>Bacteria</taxon>
        <taxon>Bacillati</taxon>
        <taxon>Actinomycetota</taxon>
        <taxon>Actinomycetes</taxon>
        <taxon>Micromonosporales</taxon>
        <taxon>Micromonosporaceae</taxon>
        <taxon>Virgisporangium</taxon>
    </lineage>
</organism>